<accession>A0A099J4M1</accession>
<keyword evidence="2" id="KW-1185">Reference proteome</keyword>
<sequence>MMNLTFDGKSLLISNEVAELVVKFAAALARSGGADSVQLAAGILPRSAFVIYSSLLVHPQYCDDHLKPPNLAWPLTRC</sequence>
<comment type="caution">
    <text evidence="1">The sequence shown here is derived from an EMBL/GenBank/DDBJ whole genome shotgun (WGS) entry which is preliminary data.</text>
</comment>
<organism evidence="1 2">
    <name type="scientific">Cryobacterium roopkundense</name>
    <dbReference type="NCBI Taxonomy" id="1001240"/>
    <lineage>
        <taxon>Bacteria</taxon>
        <taxon>Bacillati</taxon>
        <taxon>Actinomycetota</taxon>
        <taxon>Actinomycetes</taxon>
        <taxon>Micrococcales</taxon>
        <taxon>Microbacteriaceae</taxon>
        <taxon>Cryobacterium</taxon>
    </lineage>
</organism>
<protein>
    <submittedName>
        <fullName evidence="1">Uncharacterized protein</fullName>
    </submittedName>
</protein>
<dbReference type="EMBL" id="JPXF01000074">
    <property type="protein sequence ID" value="KGJ72408.1"/>
    <property type="molecule type" value="Genomic_DNA"/>
</dbReference>
<dbReference type="AlphaFoldDB" id="A0A099J4M1"/>
<evidence type="ECO:0000313" key="1">
    <source>
        <dbReference type="EMBL" id="KGJ72408.1"/>
    </source>
</evidence>
<dbReference type="STRING" id="1001240.GY21_15510"/>
<proteinExistence type="predicted"/>
<reference evidence="1 2" key="1">
    <citation type="submission" date="2014-08" db="EMBL/GenBank/DDBJ databases">
        <authorList>
            <person name="Sisinthy S."/>
        </authorList>
    </citation>
    <scope>NUCLEOTIDE SEQUENCE [LARGE SCALE GENOMIC DNA]</scope>
    <source>
        <strain evidence="1 2">RuG17</strain>
    </source>
</reference>
<evidence type="ECO:0000313" key="2">
    <source>
        <dbReference type="Proteomes" id="UP000029864"/>
    </source>
</evidence>
<dbReference type="Proteomes" id="UP000029864">
    <property type="component" value="Unassembled WGS sequence"/>
</dbReference>
<name>A0A099J4M1_9MICO</name>
<gene>
    <name evidence="1" type="ORF">GY21_15510</name>
</gene>